<sequence>MKFGKEFVSQMVPEWQEAYMNYSSLKTILKDMSKFKAQNESKAPMASTPQGSLKRRLTLYRAFSGLSGKQRDSSSSKNEDEVILIRSEEGEDSKELYKTIFLNPYEDGAERDLVFFRELDFEFNKVNTFYKKIVKEVVDEADELSKQMNILIAFRIKVDKVGFENVDSNENSSSTSLLHNADDGNHGRSHSPHLDVIPEIEMSNESDFNDEDRNNVAQTNSKTSSIEGFRPAPLEILNHVKINVTPETPVSTLKGLLLSSKTDQTFNKKELRKADGQLNTALKEFYQKLRLLKRY</sequence>
<keyword evidence="2" id="KW-0472">Membrane</keyword>
<dbReference type="PROSITE" id="PS51382">
    <property type="entry name" value="SPX"/>
    <property type="match status" value="1"/>
</dbReference>
<protein>
    <submittedName>
        <fullName evidence="6">Phosphate transporter PHO1-like protein</fullName>
    </submittedName>
</protein>
<dbReference type="Pfam" id="PF03105">
    <property type="entry name" value="SPX"/>
    <property type="match status" value="1"/>
</dbReference>
<dbReference type="InterPro" id="IPR004331">
    <property type="entry name" value="SPX_dom"/>
</dbReference>
<feature type="region of interest" description="Disordered" evidence="4">
    <location>
        <begin position="169"/>
        <end position="193"/>
    </location>
</feature>
<accession>A0A2K3NGW5</accession>
<evidence type="ECO:0000256" key="2">
    <source>
        <dbReference type="ARBA" id="ARBA00022475"/>
    </source>
</evidence>
<comment type="subcellular location">
    <subcellularLocation>
        <location evidence="1">Cell membrane</location>
        <topology evidence="1">Multi-pass membrane protein</topology>
    </subcellularLocation>
</comment>
<evidence type="ECO:0000259" key="5">
    <source>
        <dbReference type="PROSITE" id="PS51382"/>
    </source>
</evidence>
<dbReference type="AlphaFoldDB" id="A0A2K3NGW5"/>
<dbReference type="GO" id="GO:0005802">
    <property type="term" value="C:trans-Golgi network"/>
    <property type="evidence" value="ECO:0007669"/>
    <property type="project" value="TreeGrafter"/>
</dbReference>
<comment type="caution">
    <text evidence="6">The sequence shown here is derived from an EMBL/GenBank/DDBJ whole genome shotgun (WGS) entry which is preliminary data.</text>
</comment>
<dbReference type="ExpressionAtlas" id="A0A2K3NGW5">
    <property type="expression patterns" value="baseline"/>
</dbReference>
<dbReference type="GO" id="GO:0006817">
    <property type="term" value="P:phosphate ion transport"/>
    <property type="evidence" value="ECO:0007669"/>
    <property type="project" value="TreeGrafter"/>
</dbReference>
<feature type="compositionally biased region" description="Polar residues" evidence="4">
    <location>
        <begin position="169"/>
        <end position="178"/>
    </location>
</feature>
<dbReference type="STRING" id="57577.A0A2K3NGW5"/>
<feature type="non-terminal residue" evidence="6">
    <location>
        <position position="295"/>
    </location>
</feature>
<proteinExistence type="predicted"/>
<evidence type="ECO:0000313" key="6">
    <source>
        <dbReference type="EMBL" id="PNY02288.1"/>
    </source>
</evidence>
<name>A0A2K3NGW5_TRIPR</name>
<dbReference type="CDD" id="cd14476">
    <property type="entry name" value="SPX_PHO1_like"/>
    <property type="match status" value="1"/>
</dbReference>
<evidence type="ECO:0000313" key="7">
    <source>
        <dbReference type="Proteomes" id="UP000236291"/>
    </source>
</evidence>
<keyword evidence="2" id="KW-1003">Cell membrane</keyword>
<dbReference type="GO" id="GO:0005886">
    <property type="term" value="C:plasma membrane"/>
    <property type="evidence" value="ECO:0007669"/>
    <property type="project" value="UniProtKB-SubCell"/>
</dbReference>
<dbReference type="InterPro" id="IPR034092">
    <property type="entry name" value="PHO1_SPX"/>
</dbReference>
<dbReference type="Proteomes" id="UP000236291">
    <property type="component" value="Unassembled WGS sequence"/>
</dbReference>
<dbReference type="GO" id="GO:0000822">
    <property type="term" value="F:inositol hexakisphosphate binding"/>
    <property type="evidence" value="ECO:0007669"/>
    <property type="project" value="TreeGrafter"/>
</dbReference>
<evidence type="ECO:0000256" key="3">
    <source>
        <dbReference type="ARBA" id="ARBA00043939"/>
    </source>
</evidence>
<reference evidence="6 7" key="1">
    <citation type="journal article" date="2014" name="Am. J. Bot.">
        <title>Genome assembly and annotation for red clover (Trifolium pratense; Fabaceae).</title>
        <authorList>
            <person name="Istvanek J."/>
            <person name="Jaros M."/>
            <person name="Krenek A."/>
            <person name="Repkova J."/>
        </authorList>
    </citation>
    <scope>NUCLEOTIDE SEQUENCE [LARGE SCALE GENOMIC DNA]</scope>
    <source>
        <strain evidence="7">cv. Tatra</strain>
        <tissue evidence="6">Young leaves</tissue>
    </source>
</reference>
<evidence type="ECO:0000256" key="1">
    <source>
        <dbReference type="ARBA" id="ARBA00004651"/>
    </source>
</evidence>
<gene>
    <name evidence="6" type="ORF">L195_g025593</name>
</gene>
<feature type="compositionally biased region" description="Polar residues" evidence="4">
    <location>
        <begin position="215"/>
        <end position="226"/>
    </location>
</feature>
<feature type="region of interest" description="Disordered" evidence="4">
    <location>
        <begin position="206"/>
        <end position="227"/>
    </location>
</feature>
<evidence type="ECO:0000256" key="4">
    <source>
        <dbReference type="SAM" id="MobiDB-lite"/>
    </source>
</evidence>
<comment type="function">
    <text evidence="3">May transport inorganic phosphate (Pi).</text>
</comment>
<organism evidence="6 7">
    <name type="scientific">Trifolium pratense</name>
    <name type="common">Red clover</name>
    <dbReference type="NCBI Taxonomy" id="57577"/>
    <lineage>
        <taxon>Eukaryota</taxon>
        <taxon>Viridiplantae</taxon>
        <taxon>Streptophyta</taxon>
        <taxon>Embryophyta</taxon>
        <taxon>Tracheophyta</taxon>
        <taxon>Spermatophyta</taxon>
        <taxon>Magnoliopsida</taxon>
        <taxon>eudicotyledons</taxon>
        <taxon>Gunneridae</taxon>
        <taxon>Pentapetalae</taxon>
        <taxon>rosids</taxon>
        <taxon>fabids</taxon>
        <taxon>Fabales</taxon>
        <taxon>Fabaceae</taxon>
        <taxon>Papilionoideae</taxon>
        <taxon>50 kb inversion clade</taxon>
        <taxon>NPAAA clade</taxon>
        <taxon>Hologalegina</taxon>
        <taxon>IRL clade</taxon>
        <taxon>Trifolieae</taxon>
        <taxon>Trifolium</taxon>
    </lineage>
</organism>
<dbReference type="GO" id="GO:0016036">
    <property type="term" value="P:cellular response to phosphate starvation"/>
    <property type="evidence" value="ECO:0007669"/>
    <property type="project" value="TreeGrafter"/>
</dbReference>
<reference evidence="6 7" key="2">
    <citation type="journal article" date="2017" name="Front. Plant Sci.">
        <title>Gene Classification and Mining of Molecular Markers Useful in Red Clover (Trifolium pratense) Breeding.</title>
        <authorList>
            <person name="Istvanek J."/>
            <person name="Dluhosova J."/>
            <person name="Dluhos P."/>
            <person name="Patkova L."/>
            <person name="Nedelnik J."/>
            <person name="Repkova J."/>
        </authorList>
    </citation>
    <scope>NUCLEOTIDE SEQUENCE [LARGE SCALE GENOMIC DNA]</scope>
    <source>
        <strain evidence="7">cv. Tatra</strain>
        <tissue evidence="6">Young leaves</tissue>
    </source>
</reference>
<dbReference type="PANTHER" id="PTHR10783:SF124">
    <property type="entry name" value="PHOSPHATE TRANSPORTER PHO1 HOMOLOG 9"/>
    <property type="match status" value="1"/>
</dbReference>
<dbReference type="PANTHER" id="PTHR10783">
    <property type="entry name" value="XENOTROPIC AND POLYTROPIC RETROVIRUS RECEPTOR 1-RELATED"/>
    <property type="match status" value="1"/>
</dbReference>
<dbReference type="EMBL" id="ASHM01021152">
    <property type="protein sequence ID" value="PNY02288.1"/>
    <property type="molecule type" value="Genomic_DNA"/>
</dbReference>
<feature type="domain" description="SPX" evidence="5">
    <location>
        <begin position="1"/>
        <end position="295"/>
    </location>
</feature>